<gene>
    <name evidence="2" type="ORF">CGGC5_v014607</name>
</gene>
<dbReference type="EMBL" id="ANPB02000009">
    <property type="protein sequence ID" value="KAF4477066.1"/>
    <property type="molecule type" value="Genomic_DNA"/>
</dbReference>
<sequence length="86" mass="9227">MENRLDDARGACERYLGSSTVNIGAIFAVANSSLYGEADEHNTTRKNGNQQMPTGRLFKGPKSDINGGRLLNATVTCLAVQLQPCV</sequence>
<keyword evidence="3" id="KW-1185">Reference proteome</keyword>
<dbReference type="RefSeq" id="XP_066007549.1">
    <property type="nucleotide sequence ID" value="XM_066153124.1"/>
</dbReference>
<evidence type="ECO:0000313" key="3">
    <source>
        <dbReference type="Proteomes" id="UP000011096"/>
    </source>
</evidence>
<dbReference type="Proteomes" id="UP000011096">
    <property type="component" value="Unassembled WGS sequence"/>
</dbReference>
<accession>A0A7J6IKE3</accession>
<protein>
    <submittedName>
        <fullName evidence="2">Uncharacterized protein</fullName>
    </submittedName>
</protein>
<reference evidence="2 3" key="2">
    <citation type="submission" date="2020-04" db="EMBL/GenBank/DDBJ databases">
        <title>Genome sequencing and assembly of multiple isolates from the Colletotrichum gloeosporioides species complex.</title>
        <authorList>
            <person name="Gan P."/>
            <person name="Shirasu K."/>
        </authorList>
    </citation>
    <scope>NUCLEOTIDE SEQUENCE [LARGE SCALE GENOMIC DNA]</scope>
    <source>
        <strain evidence="2 3">Nara gc5</strain>
    </source>
</reference>
<proteinExistence type="predicted"/>
<name>A0A7J6IKE3_COLFN</name>
<evidence type="ECO:0000256" key="1">
    <source>
        <dbReference type="SAM" id="MobiDB-lite"/>
    </source>
</evidence>
<reference evidence="2 3" key="1">
    <citation type="submission" date="2012-08" db="EMBL/GenBank/DDBJ databases">
        <authorList>
            <person name="Gan P.H.P."/>
            <person name="Ikeda K."/>
            <person name="Irieda H."/>
            <person name="Narusaka M."/>
            <person name="O'Connell R.J."/>
            <person name="Narusaka Y."/>
            <person name="Takano Y."/>
            <person name="Kubo Y."/>
            <person name="Shirasu K."/>
        </authorList>
    </citation>
    <scope>NUCLEOTIDE SEQUENCE [LARGE SCALE GENOMIC DNA]</scope>
    <source>
        <strain evidence="2 3">Nara gc5</strain>
    </source>
</reference>
<comment type="caution">
    <text evidence="2">The sequence shown here is derived from an EMBL/GenBank/DDBJ whole genome shotgun (WGS) entry which is preliminary data.</text>
</comment>
<dbReference type="AlphaFoldDB" id="A0A7J6IKE3"/>
<organism evidence="2 3">
    <name type="scientific">Colletotrichum fructicola (strain Nara gc5)</name>
    <name type="common">Anthracnose fungus</name>
    <name type="synonym">Colletotrichum gloeosporioides (strain Nara gc5)</name>
    <dbReference type="NCBI Taxonomy" id="1213859"/>
    <lineage>
        <taxon>Eukaryota</taxon>
        <taxon>Fungi</taxon>
        <taxon>Dikarya</taxon>
        <taxon>Ascomycota</taxon>
        <taxon>Pezizomycotina</taxon>
        <taxon>Sordariomycetes</taxon>
        <taxon>Hypocreomycetidae</taxon>
        <taxon>Glomerellales</taxon>
        <taxon>Glomerellaceae</taxon>
        <taxon>Colletotrichum</taxon>
        <taxon>Colletotrichum gloeosporioides species complex</taxon>
    </lineage>
</organism>
<dbReference type="GeneID" id="43613553"/>
<feature type="region of interest" description="Disordered" evidence="1">
    <location>
        <begin position="39"/>
        <end position="61"/>
    </location>
</feature>
<evidence type="ECO:0000313" key="2">
    <source>
        <dbReference type="EMBL" id="KAF4477066.1"/>
    </source>
</evidence>
<dbReference type="InParanoid" id="A0A7J6IKE3"/>